<dbReference type="OMA" id="DPFHNNA"/>
<gene>
    <name evidence="9" type="ordered locus">Ecym_5637</name>
</gene>
<dbReference type="Pfam" id="PF12895">
    <property type="entry name" value="ANAPC3"/>
    <property type="match status" value="1"/>
</dbReference>
<dbReference type="Pfam" id="PF13432">
    <property type="entry name" value="TPR_16"/>
    <property type="match status" value="1"/>
</dbReference>
<dbReference type="SUPFAM" id="SSF48452">
    <property type="entry name" value="TPR-like"/>
    <property type="match status" value="2"/>
</dbReference>
<dbReference type="PANTHER" id="PTHR12558:SF9">
    <property type="entry name" value="CELL DIVISION CYCLE PROTEIN 16 HOMOLOG"/>
    <property type="match status" value="1"/>
</dbReference>
<dbReference type="GO" id="GO:0016567">
    <property type="term" value="P:protein ubiquitination"/>
    <property type="evidence" value="ECO:0007669"/>
    <property type="project" value="EnsemblFungi"/>
</dbReference>
<dbReference type="STRING" id="931890.I6NE81"/>
<dbReference type="EMBL" id="CP002501">
    <property type="protein sequence ID" value="AET40373.1"/>
    <property type="molecule type" value="Genomic_DNA"/>
</dbReference>
<feature type="repeat" description="TPR" evidence="7">
    <location>
        <begin position="432"/>
        <end position="465"/>
    </location>
</feature>
<dbReference type="PROSITE" id="PS50005">
    <property type="entry name" value="TPR"/>
    <property type="match status" value="5"/>
</dbReference>
<feature type="region of interest" description="Disordered" evidence="8">
    <location>
        <begin position="1"/>
        <end position="67"/>
    </location>
</feature>
<feature type="repeat" description="TPR" evidence="7">
    <location>
        <begin position="260"/>
        <end position="293"/>
    </location>
</feature>
<dbReference type="GO" id="GO:0005721">
    <property type="term" value="C:pericentric heterochromatin"/>
    <property type="evidence" value="ECO:0007669"/>
    <property type="project" value="EnsemblFungi"/>
</dbReference>
<feature type="repeat" description="TPR" evidence="7">
    <location>
        <begin position="576"/>
        <end position="609"/>
    </location>
</feature>
<keyword evidence="6" id="KW-0131">Cell cycle</keyword>
<dbReference type="FunCoup" id="I6NE81">
    <property type="interactions" value="1188"/>
</dbReference>
<evidence type="ECO:0000256" key="3">
    <source>
        <dbReference type="ARBA" id="ARBA00022776"/>
    </source>
</evidence>
<keyword evidence="2" id="KW-0677">Repeat</keyword>
<feature type="compositionally biased region" description="Polar residues" evidence="8">
    <location>
        <begin position="1"/>
        <end position="25"/>
    </location>
</feature>
<evidence type="ECO:0000313" key="10">
    <source>
        <dbReference type="Proteomes" id="UP000006790"/>
    </source>
</evidence>
<dbReference type="GO" id="GO:0032297">
    <property type="term" value="P:negative regulation of DNA-templated DNA replication initiation"/>
    <property type="evidence" value="ECO:0007669"/>
    <property type="project" value="EnsemblFungi"/>
</dbReference>
<protein>
    <submittedName>
        <fullName evidence="9">Uncharacterized protein</fullName>
    </submittedName>
</protein>
<dbReference type="RefSeq" id="XP_003647190.1">
    <property type="nucleotide sequence ID" value="XM_003647142.1"/>
</dbReference>
<evidence type="ECO:0000256" key="6">
    <source>
        <dbReference type="ARBA" id="ARBA00023306"/>
    </source>
</evidence>
<dbReference type="Pfam" id="PF13181">
    <property type="entry name" value="TPR_8"/>
    <property type="match status" value="2"/>
</dbReference>
<dbReference type="KEGG" id="erc:Ecym_5637"/>
<keyword evidence="5 7" id="KW-0802">TPR repeat</keyword>
<dbReference type="PANTHER" id="PTHR12558">
    <property type="entry name" value="CELL DIVISION CYCLE 16,23,27"/>
    <property type="match status" value="1"/>
</dbReference>
<keyword evidence="10" id="KW-1185">Reference proteome</keyword>
<dbReference type="AlphaFoldDB" id="I6NE81"/>
<name>I6NE81_ERECY</name>
<evidence type="ECO:0000256" key="2">
    <source>
        <dbReference type="ARBA" id="ARBA00022737"/>
    </source>
</evidence>
<dbReference type="Proteomes" id="UP000006790">
    <property type="component" value="Chromosome 5"/>
</dbReference>
<dbReference type="Gene3D" id="1.25.40.10">
    <property type="entry name" value="Tetratricopeptide repeat domain"/>
    <property type="match status" value="1"/>
</dbReference>
<dbReference type="GO" id="GO:0051301">
    <property type="term" value="P:cell division"/>
    <property type="evidence" value="ECO:0007669"/>
    <property type="project" value="UniProtKB-KW"/>
</dbReference>
<dbReference type="HOGENOM" id="CLU_011751_4_0_1"/>
<proteinExistence type="predicted"/>
<dbReference type="GO" id="GO:0005680">
    <property type="term" value="C:anaphase-promoting complex"/>
    <property type="evidence" value="ECO:0007669"/>
    <property type="project" value="EnsemblFungi"/>
</dbReference>
<evidence type="ECO:0000256" key="4">
    <source>
        <dbReference type="ARBA" id="ARBA00022786"/>
    </source>
</evidence>
<dbReference type="GO" id="GO:0061630">
    <property type="term" value="F:ubiquitin protein ligase activity"/>
    <property type="evidence" value="ECO:0007669"/>
    <property type="project" value="EnsemblFungi"/>
</dbReference>
<sequence length="717" mass="80339">MSSGNTPSQHESTLAISPLVTNRGRSQPEPRRVTMASSNTGTVGVGGGGSVMGGGGSTQTPRNPLNNSPLVQKTTTHLGTPYIVEGAPTSGLLVSMSKNGLFGPTIPSTLRKVSNVREYSGVSDTNGSTIEDNDQFGIDITELSAAEKLRLWRHDALMQHHYRTAEYIGDKVYSMTHDPNDAFWLAQVYYNMGQYIRAVDLLSRDGLDASSVMCRYLAALCLVKMERYEDALDIVGENNPFKDESAEHVRNQDGGIKLESSLCYLRGQIYSAQNNLELAKECFKEAVQVDVKNFEAFDHLVSNNMLTPDEETEFVATLDFTDLDDNQELIKCLYATKLSKYGDLTKLKTAQYYLIDEYDLGDNKDVQTTEIELLIFQGKYLECLEMCEKVLERDEFNFDVLPTYIQCLYELGGKNKLFLVSHKLAESFPKSSVTWFAVGTYYFSINNIPEARKYFSKASVLDPNFGYAWLGFAHTYAVEGEHEQALSAYSTAARFFPGTHLPHLYLGMQYSRMDTLTLAEEYFMMAYDICPTDPLLLNELGVVYFKKMDYPRAKKFFKRACEAINSQQSDASSVAISTYLNLGHTYRKLDEDERALHCFKTVLERWKPSANVWCALATVYLKMKKLQKAIDALHSVLAMDPSHQTGQQLLKIALDVNVHLPLDNGHPLMVSAKINENRTFGSNDKKRSLGTIDPVVIAKRLKQGSLSSDEGDSMDIE</sequence>
<dbReference type="InterPro" id="IPR011990">
    <property type="entry name" value="TPR-like_helical_dom_sf"/>
</dbReference>
<dbReference type="eggNOG" id="KOG1173">
    <property type="taxonomic scope" value="Eukaryota"/>
</dbReference>
<dbReference type="GO" id="GO:0045842">
    <property type="term" value="P:positive regulation of mitotic metaphase/anaphase transition"/>
    <property type="evidence" value="ECO:0007669"/>
    <property type="project" value="TreeGrafter"/>
</dbReference>
<evidence type="ECO:0000313" key="9">
    <source>
        <dbReference type="EMBL" id="AET40373.1"/>
    </source>
</evidence>
<dbReference type="OrthoDB" id="10006270at2759"/>
<dbReference type="GeneID" id="11470917"/>
<feature type="repeat" description="TPR" evidence="7">
    <location>
        <begin position="610"/>
        <end position="643"/>
    </location>
</feature>
<accession>I6NE81</accession>
<dbReference type="SMART" id="SM00028">
    <property type="entry name" value="TPR"/>
    <property type="match status" value="8"/>
</dbReference>
<keyword evidence="4" id="KW-0833">Ubl conjugation pathway</keyword>
<dbReference type="GO" id="GO:0031145">
    <property type="term" value="P:anaphase-promoting complex-dependent catabolic process"/>
    <property type="evidence" value="ECO:0007669"/>
    <property type="project" value="EnsemblFungi"/>
</dbReference>
<evidence type="ECO:0000256" key="7">
    <source>
        <dbReference type="PROSITE-ProRule" id="PRU00339"/>
    </source>
</evidence>
<organism evidence="9 10">
    <name type="scientific">Eremothecium cymbalariae (strain CBS 270.75 / DBVPG 7215 / KCTC 17166 / NRRL Y-17582)</name>
    <name type="common">Yeast</name>
    <dbReference type="NCBI Taxonomy" id="931890"/>
    <lineage>
        <taxon>Eukaryota</taxon>
        <taxon>Fungi</taxon>
        <taxon>Dikarya</taxon>
        <taxon>Ascomycota</taxon>
        <taxon>Saccharomycotina</taxon>
        <taxon>Saccharomycetes</taxon>
        <taxon>Saccharomycetales</taxon>
        <taxon>Saccharomycetaceae</taxon>
        <taxon>Eremothecium</taxon>
    </lineage>
</organism>
<evidence type="ECO:0000256" key="5">
    <source>
        <dbReference type="ARBA" id="ARBA00022803"/>
    </source>
</evidence>
<keyword evidence="1" id="KW-0132">Cell division</keyword>
<dbReference type="InParanoid" id="I6NE81"/>
<evidence type="ECO:0000256" key="1">
    <source>
        <dbReference type="ARBA" id="ARBA00022618"/>
    </source>
</evidence>
<dbReference type="InterPro" id="IPR019734">
    <property type="entry name" value="TPR_rpt"/>
</dbReference>
<feature type="compositionally biased region" description="Gly residues" evidence="8">
    <location>
        <begin position="43"/>
        <end position="57"/>
    </location>
</feature>
<dbReference type="GO" id="GO:0005829">
    <property type="term" value="C:cytosol"/>
    <property type="evidence" value="ECO:0007669"/>
    <property type="project" value="EnsemblFungi"/>
</dbReference>
<keyword evidence="3" id="KW-0498">Mitosis</keyword>
<evidence type="ECO:0000256" key="8">
    <source>
        <dbReference type="SAM" id="MobiDB-lite"/>
    </source>
</evidence>
<dbReference type="Pfam" id="PF13424">
    <property type="entry name" value="TPR_12"/>
    <property type="match status" value="1"/>
</dbReference>
<feature type="repeat" description="TPR" evidence="7">
    <location>
        <begin position="466"/>
        <end position="499"/>
    </location>
</feature>
<reference evidence="9 10" key="1">
    <citation type="journal article" date="2011" name="G3 (Bethesda)">
        <title>Genome evolution in the Eremothecium clade of the Saccharomyces complex revealed by comparative genomics.</title>
        <authorList>
            <person name="Wendland J."/>
            <person name="Walther A."/>
        </authorList>
    </citation>
    <scope>NUCLEOTIDE SEQUENCE [LARGE SCALE GENOMIC DNA]</scope>
    <source>
        <strain evidence="10">CBS 270.75 / DBVPG 7215 / KCTC 17166 / NRRL Y-17582</strain>
    </source>
</reference>